<comment type="caution">
    <text evidence="2">The sequence shown here is derived from an EMBL/GenBank/DDBJ whole genome shotgun (WGS) entry which is preliminary data.</text>
</comment>
<dbReference type="Pfam" id="PF12096">
    <property type="entry name" value="DUF3572"/>
    <property type="match status" value="1"/>
</dbReference>
<protein>
    <recommendedName>
        <fullName evidence="5">DUF3572 domain-containing protein</fullName>
    </recommendedName>
</protein>
<proteinExistence type="predicted"/>
<reference evidence="1 4" key="2">
    <citation type="submission" date="2016-01" db="EMBL/GenBank/DDBJ databases">
        <authorList>
            <person name="Varghese N."/>
        </authorList>
    </citation>
    <scope>NUCLEOTIDE SEQUENCE [LARGE SCALE GENOMIC DNA]</scope>
    <source>
        <strain evidence="1 4">HL-91</strain>
    </source>
</reference>
<dbReference type="Proteomes" id="UP000050413">
    <property type="component" value="Unassembled WGS sequence"/>
</dbReference>
<keyword evidence="4" id="KW-1185">Reference proteome</keyword>
<dbReference type="OrthoDB" id="7356934at2"/>
<dbReference type="InterPro" id="IPR021955">
    <property type="entry name" value="DUF3572"/>
</dbReference>
<evidence type="ECO:0000313" key="4">
    <source>
        <dbReference type="Proteomes" id="UP000182045"/>
    </source>
</evidence>
<dbReference type="STRING" id="1666912.Ga0058931_3234"/>
<evidence type="ECO:0008006" key="5">
    <source>
        <dbReference type="Google" id="ProtNLM"/>
    </source>
</evidence>
<name>A0A0P7W9W2_9RHOB</name>
<evidence type="ECO:0000313" key="1">
    <source>
        <dbReference type="EMBL" id="CUX83884.1"/>
    </source>
</evidence>
<accession>A0A0P7W9W2</accession>
<dbReference type="AlphaFoldDB" id="A0A0P7W9W2"/>
<organism evidence="2 3">
    <name type="scientific">Roseibaca calidilacus</name>
    <dbReference type="NCBI Taxonomy" id="1666912"/>
    <lineage>
        <taxon>Bacteria</taxon>
        <taxon>Pseudomonadati</taxon>
        <taxon>Pseudomonadota</taxon>
        <taxon>Alphaproteobacteria</taxon>
        <taxon>Rhodobacterales</taxon>
        <taxon>Paracoccaceae</taxon>
        <taxon>Roseinatronobacter</taxon>
    </lineage>
</organism>
<sequence length="119" mass="12665">MAEDSAELVNKPFKFWVDCYGWQMQTVQAQDIATEVLLWLCAQEDLLGVFLAATGADVDALRAALQGGAPDAGLGGAALDFVMMRDETALEAAAALDLPPERLTMAHAVLTGDAGMHWT</sequence>
<dbReference type="Proteomes" id="UP000182045">
    <property type="component" value="Unassembled WGS sequence"/>
</dbReference>
<evidence type="ECO:0000313" key="3">
    <source>
        <dbReference type="Proteomes" id="UP000050413"/>
    </source>
</evidence>
<gene>
    <name evidence="1" type="ORF">Ga0058931_3234</name>
    <name evidence="2" type="ORF">HLUCCA05_05970</name>
</gene>
<dbReference type="EMBL" id="FBYC01000004">
    <property type="protein sequence ID" value="CUX83884.1"/>
    <property type="molecule type" value="Genomic_DNA"/>
</dbReference>
<evidence type="ECO:0000313" key="2">
    <source>
        <dbReference type="EMBL" id="KPP90962.1"/>
    </source>
</evidence>
<dbReference type="EMBL" id="LJSG01000016">
    <property type="protein sequence ID" value="KPP90962.1"/>
    <property type="molecule type" value="Genomic_DNA"/>
</dbReference>
<reference evidence="2 3" key="1">
    <citation type="submission" date="2015-09" db="EMBL/GenBank/DDBJ databases">
        <title>Identification and resolution of microdiversity through metagenomic sequencing of parallel consortia.</title>
        <authorList>
            <person name="Nelson W.C."/>
            <person name="Romine M.F."/>
            <person name="Lindemann S.R."/>
        </authorList>
    </citation>
    <scope>NUCLEOTIDE SEQUENCE [LARGE SCALE GENOMIC DNA]</scope>
    <source>
        <strain evidence="2">HL-91</strain>
    </source>
</reference>